<evidence type="ECO:0000256" key="8">
    <source>
        <dbReference type="ARBA" id="ARBA00022857"/>
    </source>
</evidence>
<feature type="binding site" evidence="11">
    <location>
        <position position="42"/>
    </location>
    <ligand>
        <name>NADP(+)</name>
        <dbReference type="ChEBI" id="CHEBI:58349"/>
    </ligand>
</feature>
<keyword evidence="10 11" id="KW-0456">Lyase</keyword>
<dbReference type="NCBIfam" id="NF003793">
    <property type="entry name" value="PRK05382.1"/>
    <property type="match status" value="1"/>
</dbReference>
<proteinExistence type="inferred from homology"/>
<dbReference type="InterPro" id="IPR000453">
    <property type="entry name" value="Chorismate_synth"/>
</dbReference>
<evidence type="ECO:0000256" key="13">
    <source>
        <dbReference type="SAM" id="MobiDB-lite"/>
    </source>
</evidence>
<feature type="binding site" evidence="11">
    <location>
        <position position="48"/>
    </location>
    <ligand>
        <name>NADP(+)</name>
        <dbReference type="ChEBI" id="CHEBI:58349"/>
    </ligand>
</feature>
<dbReference type="PIRSF" id="PIRSF001456">
    <property type="entry name" value="Chorismate_synth"/>
    <property type="match status" value="1"/>
</dbReference>
<name>A0A3D4VDL0_9BACT</name>
<comment type="function">
    <text evidence="11">Catalyzes the anti-1,4-elimination of the C-3 phosphate and the C-6 proR hydrogen from 5-enolpyruvylshikimate-3-phosphate (EPSP) to yield chorismate, which is the branch point compound that serves as the starting substrate for the three terminal pathways of aromatic amino acid biosynthesis. This reaction introduces a second double bond into the aromatic ring system.</text>
</comment>
<keyword evidence="9 11" id="KW-0057">Aromatic amino acid biosynthesis</keyword>
<dbReference type="PROSITE" id="PS00789">
    <property type="entry name" value="CHORISMATE_SYNTHASE_3"/>
    <property type="match status" value="1"/>
</dbReference>
<keyword evidence="7 11" id="KW-0274">FAD</keyword>
<comment type="cofactor">
    <cofactor evidence="11 12">
        <name>FMNH2</name>
        <dbReference type="ChEBI" id="CHEBI:57618"/>
    </cofactor>
    <text evidence="11 12">Reduced FMN (FMNH(2)).</text>
</comment>
<evidence type="ECO:0000256" key="11">
    <source>
        <dbReference type="HAMAP-Rule" id="MF_00300"/>
    </source>
</evidence>
<dbReference type="GO" id="GO:0009073">
    <property type="term" value="P:aromatic amino acid family biosynthetic process"/>
    <property type="evidence" value="ECO:0007669"/>
    <property type="project" value="UniProtKB-KW"/>
</dbReference>
<dbReference type="SUPFAM" id="SSF103263">
    <property type="entry name" value="Chorismate synthase, AroC"/>
    <property type="match status" value="1"/>
</dbReference>
<dbReference type="InterPro" id="IPR020541">
    <property type="entry name" value="Chorismate_synthase_CS"/>
</dbReference>
<keyword evidence="6 11" id="KW-0288">FMN</keyword>
<feature type="binding site" evidence="11">
    <location>
        <position position="345"/>
    </location>
    <ligand>
        <name>FMN</name>
        <dbReference type="ChEBI" id="CHEBI:58210"/>
    </ligand>
</feature>
<evidence type="ECO:0000256" key="6">
    <source>
        <dbReference type="ARBA" id="ARBA00022643"/>
    </source>
</evidence>
<feature type="compositionally biased region" description="Basic residues" evidence="13">
    <location>
        <begin position="288"/>
        <end position="297"/>
    </location>
</feature>
<organism evidence="14 15">
    <name type="scientific">Gemmatimonas aurantiaca</name>
    <dbReference type="NCBI Taxonomy" id="173480"/>
    <lineage>
        <taxon>Bacteria</taxon>
        <taxon>Pseudomonadati</taxon>
        <taxon>Gemmatimonadota</taxon>
        <taxon>Gemmatimonadia</taxon>
        <taxon>Gemmatimonadales</taxon>
        <taxon>Gemmatimonadaceae</taxon>
        <taxon>Gemmatimonas</taxon>
    </lineage>
</organism>
<evidence type="ECO:0000256" key="7">
    <source>
        <dbReference type="ARBA" id="ARBA00022827"/>
    </source>
</evidence>
<feature type="binding site" evidence="11">
    <location>
        <position position="304"/>
    </location>
    <ligand>
        <name>FMN</name>
        <dbReference type="ChEBI" id="CHEBI:58210"/>
    </ligand>
</feature>
<feature type="binding site" evidence="11">
    <location>
        <begin position="135"/>
        <end position="137"/>
    </location>
    <ligand>
        <name>FMN</name>
        <dbReference type="ChEBI" id="CHEBI:58210"/>
    </ligand>
</feature>
<dbReference type="GO" id="GO:0008652">
    <property type="term" value="P:amino acid biosynthetic process"/>
    <property type="evidence" value="ECO:0007669"/>
    <property type="project" value="UniProtKB-KW"/>
</dbReference>
<reference evidence="14 15" key="1">
    <citation type="journal article" date="2018" name="Nat. Biotechnol.">
        <title>A standardized bacterial taxonomy based on genome phylogeny substantially revises the tree of life.</title>
        <authorList>
            <person name="Parks D.H."/>
            <person name="Chuvochina M."/>
            <person name="Waite D.W."/>
            <person name="Rinke C."/>
            <person name="Skarshewski A."/>
            <person name="Chaumeil P.A."/>
            <person name="Hugenholtz P."/>
        </authorList>
    </citation>
    <scope>NUCLEOTIDE SEQUENCE [LARGE SCALE GENOMIC DNA]</scope>
    <source>
        <strain evidence="14">UBA8844</strain>
    </source>
</reference>
<protein>
    <recommendedName>
        <fullName evidence="3 11">Chorismate synthase</fullName>
        <shortName evidence="11">CS</shortName>
        <ecNumber evidence="3 11">4.2.3.5</ecNumber>
    </recommendedName>
    <alternativeName>
        <fullName evidence="11">5-enolpyruvylshikimate-3-phosphate phospholyase</fullName>
    </alternativeName>
</protein>
<dbReference type="CDD" id="cd07304">
    <property type="entry name" value="Chorismate_synthase"/>
    <property type="match status" value="1"/>
</dbReference>
<evidence type="ECO:0000256" key="10">
    <source>
        <dbReference type="ARBA" id="ARBA00023239"/>
    </source>
</evidence>
<dbReference type="GO" id="GO:0009423">
    <property type="term" value="P:chorismate biosynthetic process"/>
    <property type="evidence" value="ECO:0007669"/>
    <property type="project" value="UniProtKB-UniRule"/>
</dbReference>
<keyword evidence="8 11" id="KW-0521">NADP</keyword>
<dbReference type="NCBIfam" id="TIGR00033">
    <property type="entry name" value="aroC"/>
    <property type="match status" value="1"/>
</dbReference>
<comment type="caution">
    <text evidence="11">Lacks conserved residue(s) required for the propagation of feature annotation.</text>
</comment>
<keyword evidence="5 11" id="KW-0285">Flavoprotein</keyword>
<dbReference type="PANTHER" id="PTHR21085:SF0">
    <property type="entry name" value="CHORISMATE SYNTHASE"/>
    <property type="match status" value="1"/>
</dbReference>
<dbReference type="Proteomes" id="UP000264071">
    <property type="component" value="Unassembled WGS sequence"/>
</dbReference>
<dbReference type="GO" id="GO:0010181">
    <property type="term" value="F:FMN binding"/>
    <property type="evidence" value="ECO:0007669"/>
    <property type="project" value="TreeGrafter"/>
</dbReference>
<dbReference type="EMBL" id="DPIY01000010">
    <property type="protein sequence ID" value="HCT58437.1"/>
    <property type="molecule type" value="Genomic_DNA"/>
</dbReference>
<evidence type="ECO:0000313" key="14">
    <source>
        <dbReference type="EMBL" id="HCT58437.1"/>
    </source>
</evidence>
<dbReference type="HAMAP" id="MF_00300">
    <property type="entry name" value="Chorismate_synth"/>
    <property type="match status" value="1"/>
</dbReference>
<dbReference type="OMA" id="MLSINAV"/>
<dbReference type="PANTHER" id="PTHR21085">
    <property type="entry name" value="CHORISMATE SYNTHASE"/>
    <property type="match status" value="1"/>
</dbReference>
<evidence type="ECO:0000256" key="2">
    <source>
        <dbReference type="ARBA" id="ARBA00008014"/>
    </source>
</evidence>
<gene>
    <name evidence="11" type="primary">aroC</name>
    <name evidence="14" type="ORF">DGD08_14630</name>
</gene>
<dbReference type="Gene3D" id="3.60.150.10">
    <property type="entry name" value="Chorismate synthase AroC"/>
    <property type="match status" value="1"/>
</dbReference>
<comment type="pathway">
    <text evidence="1 11 12">Metabolic intermediate biosynthesis; chorismate biosynthesis; chorismate from D-erythrose 4-phosphate and phosphoenolpyruvate: step 7/7.</text>
</comment>
<dbReference type="Pfam" id="PF01264">
    <property type="entry name" value="Chorismate_synt"/>
    <property type="match status" value="1"/>
</dbReference>
<evidence type="ECO:0000256" key="4">
    <source>
        <dbReference type="ARBA" id="ARBA00022605"/>
    </source>
</evidence>
<dbReference type="UniPathway" id="UPA00053">
    <property type="reaction ID" value="UER00090"/>
</dbReference>
<keyword evidence="4 11" id="KW-0028">Amino-acid biosynthesis</keyword>
<evidence type="ECO:0000256" key="1">
    <source>
        <dbReference type="ARBA" id="ARBA00005044"/>
    </source>
</evidence>
<dbReference type="FunFam" id="3.60.150.10:FF:000002">
    <property type="entry name" value="Chorismate synthase"/>
    <property type="match status" value="1"/>
</dbReference>
<dbReference type="EC" id="4.2.3.5" evidence="3 11"/>
<dbReference type="InterPro" id="IPR035904">
    <property type="entry name" value="Chorismate_synth_AroC_sf"/>
</dbReference>
<feature type="binding site" evidence="11">
    <location>
        <begin position="319"/>
        <end position="323"/>
    </location>
    <ligand>
        <name>FMN</name>
        <dbReference type="ChEBI" id="CHEBI:58210"/>
    </ligand>
</feature>
<sequence length="398" mass="42632">MSNLRFTTAGESHGPALVSVLEGMPAGVSLLAADVDTELARRQQGYGRGRRMQIETDRIEFLSGVRAGETLGSPISMLIRNSDWKNWQEIMDPAPREADATGLRKRHVTRVRPGHADLTGILKYDREDARDILERASARETTARVAASAVCRVMLRALGIEIGSHLVHLGGVDAVRPDVLPQDLNAASDASPLRTLDADAEALMITRIDAAKKEGNTLGGICEVVVTGLPVGLGSHVSWDRRIDGRLGQAMLSIPAVKGVEIGMGFETARRTGAEVHDEIEPAMGRTRAGHVQRRTNRAGGTEGGMTTGEELVIRVAMKPISTLMRPLGTVDVATGQSAQAVAERSDVTAVPAMGVIAEAMAAFVLADAVLEKFGGDSLEEVQRNLDAYLARLDERVR</sequence>
<evidence type="ECO:0000256" key="3">
    <source>
        <dbReference type="ARBA" id="ARBA00013036"/>
    </source>
</evidence>
<dbReference type="GO" id="GO:0004107">
    <property type="term" value="F:chorismate synthase activity"/>
    <property type="evidence" value="ECO:0007669"/>
    <property type="project" value="UniProtKB-UniRule"/>
</dbReference>
<comment type="caution">
    <text evidence="14">The sequence shown here is derived from an EMBL/GenBank/DDBJ whole genome shotgun (WGS) entry which is preliminary data.</text>
</comment>
<evidence type="ECO:0000256" key="5">
    <source>
        <dbReference type="ARBA" id="ARBA00022630"/>
    </source>
</evidence>
<evidence type="ECO:0000256" key="9">
    <source>
        <dbReference type="ARBA" id="ARBA00023141"/>
    </source>
</evidence>
<dbReference type="AlphaFoldDB" id="A0A3D4VDL0"/>
<evidence type="ECO:0000256" key="12">
    <source>
        <dbReference type="RuleBase" id="RU000605"/>
    </source>
</evidence>
<comment type="catalytic activity">
    <reaction evidence="11 12">
        <text>5-O-(1-carboxyvinyl)-3-phosphoshikimate = chorismate + phosphate</text>
        <dbReference type="Rhea" id="RHEA:21020"/>
        <dbReference type="ChEBI" id="CHEBI:29748"/>
        <dbReference type="ChEBI" id="CHEBI:43474"/>
        <dbReference type="ChEBI" id="CHEBI:57701"/>
        <dbReference type="EC" id="4.2.3.5"/>
    </reaction>
</comment>
<feature type="region of interest" description="Disordered" evidence="13">
    <location>
        <begin position="287"/>
        <end position="306"/>
    </location>
</feature>
<comment type="subunit">
    <text evidence="11">Homotetramer.</text>
</comment>
<comment type="similarity">
    <text evidence="2 11 12">Belongs to the chorismate synthase family.</text>
</comment>
<evidence type="ECO:0000313" key="15">
    <source>
        <dbReference type="Proteomes" id="UP000264071"/>
    </source>
</evidence>
<dbReference type="GO" id="GO:0005829">
    <property type="term" value="C:cytosol"/>
    <property type="evidence" value="ECO:0007669"/>
    <property type="project" value="TreeGrafter"/>
</dbReference>
<dbReference type="PROSITE" id="PS00787">
    <property type="entry name" value="CHORISMATE_SYNTHASE_1"/>
    <property type="match status" value="1"/>
</dbReference>
<accession>A0A3D4VDL0</accession>